<protein>
    <submittedName>
        <fullName evidence="1">Uncharacterized protein</fullName>
    </submittedName>
</protein>
<dbReference type="AlphaFoldDB" id="A0A699XDD4"/>
<reference evidence="1" key="1">
    <citation type="journal article" date="2019" name="Sci. Rep.">
        <title>Draft genome of Tanacetum cinerariifolium, the natural source of mosquito coil.</title>
        <authorList>
            <person name="Yamashiro T."/>
            <person name="Shiraishi A."/>
            <person name="Satake H."/>
            <person name="Nakayama K."/>
        </authorList>
    </citation>
    <scope>NUCLEOTIDE SEQUENCE</scope>
</reference>
<evidence type="ECO:0000313" key="1">
    <source>
        <dbReference type="EMBL" id="GFD57729.1"/>
    </source>
</evidence>
<sequence length="86" mass="9564">QIPRRVEEVRARKMLLEIFRAALGQQVNRDAAGVARNERALLAELLYALVEALFNVEPLYHHLNHPVAGGNVFEVIIEVAGLDAAH</sequence>
<organism evidence="1">
    <name type="scientific">Tanacetum cinerariifolium</name>
    <name type="common">Dalmatian daisy</name>
    <name type="synonym">Chrysanthemum cinerariifolium</name>
    <dbReference type="NCBI Taxonomy" id="118510"/>
    <lineage>
        <taxon>Eukaryota</taxon>
        <taxon>Viridiplantae</taxon>
        <taxon>Streptophyta</taxon>
        <taxon>Embryophyta</taxon>
        <taxon>Tracheophyta</taxon>
        <taxon>Spermatophyta</taxon>
        <taxon>Magnoliopsida</taxon>
        <taxon>eudicotyledons</taxon>
        <taxon>Gunneridae</taxon>
        <taxon>Pentapetalae</taxon>
        <taxon>asterids</taxon>
        <taxon>campanulids</taxon>
        <taxon>Asterales</taxon>
        <taxon>Asteraceae</taxon>
        <taxon>Asteroideae</taxon>
        <taxon>Anthemideae</taxon>
        <taxon>Anthemidinae</taxon>
        <taxon>Tanacetum</taxon>
    </lineage>
</organism>
<dbReference type="EMBL" id="BKCJ011844353">
    <property type="protein sequence ID" value="GFD57729.1"/>
    <property type="molecule type" value="Genomic_DNA"/>
</dbReference>
<proteinExistence type="predicted"/>
<accession>A0A699XDD4</accession>
<gene>
    <name evidence="1" type="ORF">Tci_929698</name>
</gene>
<comment type="caution">
    <text evidence="1">The sequence shown here is derived from an EMBL/GenBank/DDBJ whole genome shotgun (WGS) entry which is preliminary data.</text>
</comment>
<name>A0A699XDD4_TANCI</name>
<feature type="non-terminal residue" evidence="1">
    <location>
        <position position="86"/>
    </location>
</feature>
<feature type="non-terminal residue" evidence="1">
    <location>
        <position position="1"/>
    </location>
</feature>